<evidence type="ECO:0000313" key="14">
    <source>
        <dbReference type="EMBL" id="KRK83735.1"/>
    </source>
</evidence>
<dbReference type="GO" id="GO:0000166">
    <property type="term" value="F:nucleotide binding"/>
    <property type="evidence" value="ECO:0007669"/>
    <property type="project" value="UniProtKB-KW"/>
</dbReference>
<feature type="active site" description="Proton donor/acceptor" evidence="8">
    <location>
        <position position="94"/>
    </location>
</feature>
<dbReference type="InterPro" id="IPR007886">
    <property type="entry name" value="AlaDH/PNT_N"/>
</dbReference>
<feature type="binding site" evidence="10">
    <location>
        <position position="200"/>
    </location>
    <ligand>
        <name>NAD(+)</name>
        <dbReference type="ChEBI" id="CHEBI:57540"/>
    </ligand>
</feature>
<reference evidence="14 15" key="1">
    <citation type="journal article" date="2015" name="Genome Announc.">
        <title>Expanding the biotechnology potential of lactobacilli through comparative genomics of 213 strains and associated genera.</title>
        <authorList>
            <person name="Sun Z."/>
            <person name="Harris H.M."/>
            <person name="McCann A."/>
            <person name="Guo C."/>
            <person name="Argimon S."/>
            <person name="Zhang W."/>
            <person name="Yang X."/>
            <person name="Jeffery I.B."/>
            <person name="Cooney J.C."/>
            <person name="Kagawa T.F."/>
            <person name="Liu W."/>
            <person name="Song Y."/>
            <person name="Salvetti E."/>
            <person name="Wrobel A."/>
            <person name="Rasinkangas P."/>
            <person name="Parkhill J."/>
            <person name="Rea M.C."/>
            <person name="O'Sullivan O."/>
            <person name="Ritari J."/>
            <person name="Douillard F.P."/>
            <person name="Paul Ross R."/>
            <person name="Yang R."/>
            <person name="Briner A.E."/>
            <person name="Felis G.E."/>
            <person name="de Vos W.M."/>
            <person name="Barrangou R."/>
            <person name="Klaenhammer T.R."/>
            <person name="Caufield P.W."/>
            <person name="Cui Y."/>
            <person name="Zhang H."/>
            <person name="O'Toole P.W."/>
        </authorList>
    </citation>
    <scope>NUCLEOTIDE SEQUENCE [LARGE SCALE GENOMIC DNA]</scope>
    <source>
        <strain evidence="14 15">DSM 19674</strain>
    </source>
</reference>
<feature type="binding site" evidence="10">
    <location>
        <begin position="265"/>
        <end position="268"/>
    </location>
    <ligand>
        <name>NAD(+)</name>
        <dbReference type="ChEBI" id="CHEBI:57540"/>
    </ligand>
</feature>
<evidence type="ECO:0000256" key="11">
    <source>
        <dbReference type="PIRSR" id="PIRSR000183-4"/>
    </source>
</evidence>
<proteinExistence type="inferred from homology"/>
<comment type="similarity">
    <text evidence="2 7">Belongs to the AlaDH/PNT family.</text>
</comment>
<feature type="binding site" evidence="9">
    <location>
        <position position="15"/>
    </location>
    <ligand>
        <name>substrate</name>
    </ligand>
</feature>
<comment type="pathway">
    <text evidence="1">Amino-acid degradation; L-alanine degradation via dehydrogenase pathway; NH(3) and pyruvate from L-alanine: step 1/1.</text>
</comment>
<dbReference type="STRING" id="1423788.FC78_GL001317"/>
<evidence type="ECO:0000256" key="10">
    <source>
        <dbReference type="PIRSR" id="PIRSR000183-3"/>
    </source>
</evidence>
<dbReference type="SMART" id="SM01003">
    <property type="entry name" value="AlaDh_PNT_N"/>
    <property type="match status" value="1"/>
</dbReference>
<dbReference type="GO" id="GO:0000286">
    <property type="term" value="F:alanine dehydrogenase activity"/>
    <property type="evidence" value="ECO:0007669"/>
    <property type="project" value="UniProtKB-UniRule"/>
</dbReference>
<dbReference type="GO" id="GO:0042853">
    <property type="term" value="P:L-alanine catabolic process"/>
    <property type="evidence" value="ECO:0007669"/>
    <property type="project" value="InterPro"/>
</dbReference>
<comment type="cofactor">
    <cofactor evidence="11">
        <name>Mg(2+)</name>
        <dbReference type="ChEBI" id="CHEBI:18420"/>
    </cofactor>
    <text evidence="11">Binds 1 Mg(2+) ion per subunit.</text>
</comment>
<dbReference type="InterPro" id="IPR007698">
    <property type="entry name" value="AlaDH/PNT_NAD(H)-bd"/>
</dbReference>
<dbReference type="NCBIfam" id="TIGR00518">
    <property type="entry name" value="alaDH"/>
    <property type="match status" value="1"/>
</dbReference>
<feature type="binding site" evidence="10">
    <location>
        <position position="218"/>
    </location>
    <ligand>
        <name>NAD(+)</name>
        <dbReference type="ChEBI" id="CHEBI:57540"/>
    </ligand>
</feature>
<keyword evidence="11" id="KW-0460">Magnesium</keyword>
<dbReference type="SMART" id="SM01002">
    <property type="entry name" value="AlaDh_PNT_C"/>
    <property type="match status" value="1"/>
</dbReference>
<evidence type="ECO:0000256" key="2">
    <source>
        <dbReference type="ARBA" id="ARBA00005689"/>
    </source>
</evidence>
<sequence length="373" mass="39891">MQIAVIKEQKEGEGRVAATPENVRKMVEAGNEVLVEKDAGIGAGFTNEEYVDAGGKLVSHEDGWKAELIIKVKEPDPEEYKYFSKGKIVWGFQHLASSKPTVEAMMKAGTTAIGGETIVKDGKLELLAPMSAIAGRRSVIMGAYYLEAQHQGQGILLPGIPGIDGGNVVIFGGGNAAVNAATLALNMGCSVVIIELNDERIKFLQDKFAGKKFRVVKSNEENLAKEIKDADIFISTILIPGSRPPKLVKEYMVKSMKPGSVLVDVAIDQGGTVETIDHPTTIDDPIFVKDGIIHYAVPNQPGAVPRTATMALAKGNLSYLLEIADKGINEAIKTDEALASGVNLFEGKVTNKGLADSLDLPYTKLSVDEESVN</sequence>
<keyword evidence="4 7" id="KW-0520">NAD</keyword>
<dbReference type="Pfam" id="PF01262">
    <property type="entry name" value="AlaDh_PNT_C"/>
    <property type="match status" value="1"/>
</dbReference>
<evidence type="ECO:0000256" key="3">
    <source>
        <dbReference type="ARBA" id="ARBA00023002"/>
    </source>
</evidence>
<dbReference type="AlphaFoldDB" id="A0A0R1KXC0"/>
<organism evidence="14 15">
    <name type="scientific">Companilactobacillus bobalius DSM 19674</name>
    <dbReference type="NCBI Taxonomy" id="1423788"/>
    <lineage>
        <taxon>Bacteria</taxon>
        <taxon>Bacillati</taxon>
        <taxon>Bacillota</taxon>
        <taxon>Bacilli</taxon>
        <taxon>Lactobacillales</taxon>
        <taxon>Lactobacillaceae</taxon>
        <taxon>Companilactobacillus</taxon>
        <taxon>Companilactobacillus bobalius</taxon>
    </lineage>
</organism>
<evidence type="ECO:0000256" key="4">
    <source>
        <dbReference type="ARBA" id="ARBA00023027"/>
    </source>
</evidence>
<keyword evidence="3 7" id="KW-0560">Oxidoreductase</keyword>
<gene>
    <name evidence="14" type="ORF">FC78_GL001317</name>
</gene>
<accession>A0A0R1KXC0</accession>
<dbReference type="Gene3D" id="3.40.50.720">
    <property type="entry name" value="NAD(P)-binding Rossmann-like Domain"/>
    <property type="match status" value="2"/>
</dbReference>
<dbReference type="SUPFAM" id="SSF52283">
    <property type="entry name" value="Formate/glycerate dehydrogenase catalytic domain-like"/>
    <property type="match status" value="1"/>
</dbReference>
<dbReference type="InterPro" id="IPR036291">
    <property type="entry name" value="NAD(P)-bd_dom_sf"/>
</dbReference>
<comment type="function">
    <text evidence="6">May play a role in cell wall synthesis as L-alanine is an important constituent of the peptidoglycan layer.</text>
</comment>
<evidence type="ECO:0000256" key="1">
    <source>
        <dbReference type="ARBA" id="ARBA00005206"/>
    </source>
</evidence>
<feature type="domain" description="Alanine dehydrogenase/pyridine nucleotide transhydrogenase NAD(H)-binding" evidence="12">
    <location>
        <begin position="146"/>
        <end position="296"/>
    </location>
</feature>
<evidence type="ECO:0000256" key="5">
    <source>
        <dbReference type="ARBA" id="ARBA00049277"/>
    </source>
</evidence>
<feature type="binding site" evidence="9">
    <location>
        <position position="73"/>
    </location>
    <ligand>
        <name>substrate</name>
    </ligand>
</feature>
<comment type="caution">
    <text evidence="14">The sequence shown here is derived from an EMBL/GenBank/DDBJ whole genome shotgun (WGS) entry which is preliminary data.</text>
</comment>
<feature type="active site" description="Proton donor/acceptor" evidence="8">
    <location>
        <position position="268"/>
    </location>
</feature>
<dbReference type="PANTHER" id="PTHR42795">
    <property type="entry name" value="ALANINE DEHYDROGENASE"/>
    <property type="match status" value="1"/>
</dbReference>
<evidence type="ECO:0000256" key="9">
    <source>
        <dbReference type="PIRSR" id="PIRSR000183-2"/>
    </source>
</evidence>
<evidence type="ECO:0000256" key="7">
    <source>
        <dbReference type="PIRNR" id="PIRNR000183"/>
    </source>
</evidence>
<evidence type="ECO:0000256" key="6">
    <source>
        <dbReference type="ARBA" id="ARBA00056662"/>
    </source>
</evidence>
<dbReference type="InterPro" id="IPR008141">
    <property type="entry name" value="Ala_DH"/>
</dbReference>
<evidence type="ECO:0000313" key="15">
    <source>
        <dbReference type="Proteomes" id="UP000051515"/>
    </source>
</evidence>
<dbReference type="FunFam" id="3.40.50.720:FF:000433">
    <property type="entry name" value="Alanine dehydrogenase 1"/>
    <property type="match status" value="1"/>
</dbReference>
<dbReference type="PIRSF" id="PIRSF000183">
    <property type="entry name" value="Alanine_dh"/>
    <property type="match status" value="1"/>
</dbReference>
<dbReference type="OrthoDB" id="9804592at2"/>
<keyword evidence="11" id="KW-0479">Metal-binding</keyword>
<evidence type="ECO:0000259" key="12">
    <source>
        <dbReference type="SMART" id="SM01002"/>
    </source>
</evidence>
<dbReference type="CDD" id="cd05305">
    <property type="entry name" value="L-AlaDH"/>
    <property type="match status" value="1"/>
</dbReference>
<evidence type="ECO:0000259" key="13">
    <source>
        <dbReference type="SMART" id="SM01003"/>
    </source>
</evidence>
<feature type="binding site" evidence="11">
    <location>
        <position position="322"/>
    </location>
    <ligand>
        <name>Mg(2+)</name>
        <dbReference type="ChEBI" id="CHEBI:18420"/>
    </ligand>
</feature>
<protein>
    <recommendedName>
        <fullName evidence="7">Alanine dehydrogenase</fullName>
        <ecNumber evidence="7">1.4.1.1</ecNumber>
    </recommendedName>
</protein>
<dbReference type="SUPFAM" id="SSF51735">
    <property type="entry name" value="NAD(P)-binding Rossmann-fold domains"/>
    <property type="match status" value="1"/>
</dbReference>
<dbReference type="GO" id="GO:0046872">
    <property type="term" value="F:metal ion binding"/>
    <property type="evidence" value="ECO:0007669"/>
    <property type="project" value="UniProtKB-KW"/>
</dbReference>
<dbReference type="EC" id="1.4.1.1" evidence="7"/>
<evidence type="ECO:0000256" key="8">
    <source>
        <dbReference type="PIRSR" id="PIRSR000183-1"/>
    </source>
</evidence>
<feature type="binding site" evidence="10">
    <location>
        <begin position="237"/>
        <end position="238"/>
    </location>
    <ligand>
        <name>NAD(+)</name>
        <dbReference type="ChEBI" id="CHEBI:57540"/>
    </ligand>
</feature>
<dbReference type="PANTHER" id="PTHR42795:SF1">
    <property type="entry name" value="ALANINE DEHYDROGENASE"/>
    <property type="match status" value="1"/>
</dbReference>
<dbReference type="Pfam" id="PF05222">
    <property type="entry name" value="AlaDh_PNT_N"/>
    <property type="match status" value="1"/>
</dbReference>
<dbReference type="RefSeq" id="WP_056951391.1">
    <property type="nucleotide sequence ID" value="NZ_AZDY01000035.1"/>
</dbReference>
<feature type="domain" description="Alanine dehydrogenase/pyridine nucleotide transhydrogenase N-terminal" evidence="13">
    <location>
        <begin position="4"/>
        <end position="134"/>
    </location>
</feature>
<dbReference type="Proteomes" id="UP000051515">
    <property type="component" value="Unassembled WGS sequence"/>
</dbReference>
<dbReference type="EMBL" id="AZDY01000035">
    <property type="protein sequence ID" value="KRK83735.1"/>
    <property type="molecule type" value="Genomic_DNA"/>
</dbReference>
<name>A0A0R1KXC0_9LACO</name>
<comment type="catalytic activity">
    <reaction evidence="5 7">
        <text>L-alanine + NAD(+) + H2O = pyruvate + NH4(+) + NADH + H(+)</text>
        <dbReference type="Rhea" id="RHEA:18405"/>
        <dbReference type="ChEBI" id="CHEBI:15361"/>
        <dbReference type="ChEBI" id="CHEBI:15377"/>
        <dbReference type="ChEBI" id="CHEBI:15378"/>
        <dbReference type="ChEBI" id="CHEBI:28938"/>
        <dbReference type="ChEBI" id="CHEBI:57540"/>
        <dbReference type="ChEBI" id="CHEBI:57945"/>
        <dbReference type="ChEBI" id="CHEBI:57972"/>
        <dbReference type="EC" id="1.4.1.1"/>
    </reaction>
</comment>
<dbReference type="PATRIC" id="fig|1423788.3.peg.1352"/>
<dbReference type="GO" id="GO:0005886">
    <property type="term" value="C:plasma membrane"/>
    <property type="evidence" value="ECO:0007669"/>
    <property type="project" value="TreeGrafter"/>
</dbReference>
<keyword evidence="15" id="KW-1185">Reference proteome</keyword>
<keyword evidence="10" id="KW-0547">Nucleotide-binding</keyword>
<feature type="binding site" evidence="10">
    <location>
        <position position="131"/>
    </location>
    <ligand>
        <name>NAD(+)</name>
        <dbReference type="ChEBI" id="CHEBI:57540"/>
    </ligand>
</feature>